<feature type="region of interest" description="Disordered" evidence="4">
    <location>
        <begin position="577"/>
        <end position="604"/>
    </location>
</feature>
<organism evidence="6 7">
    <name type="scientific">Tigriopus californicus</name>
    <name type="common">Marine copepod</name>
    <dbReference type="NCBI Taxonomy" id="6832"/>
    <lineage>
        <taxon>Eukaryota</taxon>
        <taxon>Metazoa</taxon>
        <taxon>Ecdysozoa</taxon>
        <taxon>Arthropoda</taxon>
        <taxon>Crustacea</taxon>
        <taxon>Multicrustacea</taxon>
        <taxon>Hexanauplia</taxon>
        <taxon>Copepoda</taxon>
        <taxon>Harpacticoida</taxon>
        <taxon>Harpacticidae</taxon>
        <taxon>Tigriopus</taxon>
    </lineage>
</organism>
<dbReference type="AlphaFoldDB" id="A0A553NXD6"/>
<feature type="compositionally biased region" description="Basic and acidic residues" evidence="4">
    <location>
        <begin position="342"/>
        <end position="358"/>
    </location>
</feature>
<evidence type="ECO:0000259" key="5">
    <source>
        <dbReference type="PROSITE" id="PS50105"/>
    </source>
</evidence>
<comment type="caution">
    <text evidence="6">The sequence shown here is derived from an EMBL/GenBank/DDBJ whole genome shotgun (WGS) entry which is preliminary data.</text>
</comment>
<dbReference type="CDD" id="cd09566">
    <property type="entry name" value="SAM_liprin-beta1_2_repeat2"/>
    <property type="match status" value="1"/>
</dbReference>
<evidence type="ECO:0000313" key="7">
    <source>
        <dbReference type="Proteomes" id="UP000318571"/>
    </source>
</evidence>
<feature type="compositionally biased region" description="Basic residues" evidence="4">
    <location>
        <begin position="247"/>
        <end position="256"/>
    </location>
</feature>
<keyword evidence="7" id="KW-1185">Reference proteome</keyword>
<dbReference type="STRING" id="6832.A0A553NXD6"/>
<dbReference type="Pfam" id="PF07647">
    <property type="entry name" value="SAM_2"/>
    <property type="match status" value="1"/>
</dbReference>
<dbReference type="EMBL" id="VCGU01000009">
    <property type="protein sequence ID" value="TRY70090.1"/>
    <property type="molecule type" value="Genomic_DNA"/>
</dbReference>
<feature type="compositionally biased region" description="Polar residues" evidence="4">
    <location>
        <begin position="53"/>
        <end position="63"/>
    </location>
</feature>
<feature type="compositionally biased region" description="Acidic residues" evidence="4">
    <location>
        <begin position="1"/>
        <end position="11"/>
    </location>
</feature>
<feature type="compositionally biased region" description="Low complexity" evidence="4">
    <location>
        <begin position="279"/>
        <end position="290"/>
    </location>
</feature>
<protein>
    <recommendedName>
        <fullName evidence="5">SAM domain-containing protein</fullName>
    </recommendedName>
</protein>
<evidence type="ECO:0000313" key="6">
    <source>
        <dbReference type="EMBL" id="TRY70090.1"/>
    </source>
</evidence>
<feature type="coiled-coil region" evidence="3">
    <location>
        <begin position="453"/>
        <end position="543"/>
    </location>
</feature>
<evidence type="ECO:0000256" key="2">
    <source>
        <dbReference type="ARBA" id="ARBA00023054"/>
    </source>
</evidence>
<feature type="compositionally biased region" description="Basic residues" evidence="4">
    <location>
        <begin position="81"/>
        <end position="90"/>
    </location>
</feature>
<feature type="region of interest" description="Disordered" evidence="4">
    <location>
        <begin position="155"/>
        <end position="364"/>
    </location>
</feature>
<feature type="compositionally biased region" description="Basic and acidic residues" evidence="4">
    <location>
        <begin position="14"/>
        <end position="34"/>
    </location>
</feature>
<dbReference type="Proteomes" id="UP000318571">
    <property type="component" value="Chromosome 9"/>
</dbReference>
<dbReference type="CDD" id="cd09569">
    <property type="entry name" value="SAM_liprin-beta1_2_repeat3"/>
    <property type="match status" value="1"/>
</dbReference>
<dbReference type="Gene3D" id="1.10.150.50">
    <property type="entry name" value="Transcription Factor, Ets-1"/>
    <property type="match status" value="3"/>
</dbReference>
<evidence type="ECO:0000256" key="4">
    <source>
        <dbReference type="SAM" id="MobiDB-lite"/>
    </source>
</evidence>
<feature type="region of interest" description="Disordered" evidence="4">
    <location>
        <begin position="694"/>
        <end position="717"/>
    </location>
</feature>
<dbReference type="InterPro" id="IPR058914">
    <property type="entry name" value="LIPB1/2_CC"/>
</dbReference>
<feature type="compositionally biased region" description="Basic and acidic residues" evidence="4">
    <location>
        <begin position="69"/>
        <end position="80"/>
    </location>
</feature>
<evidence type="ECO:0000256" key="3">
    <source>
        <dbReference type="SAM" id="Coils"/>
    </source>
</evidence>
<feature type="compositionally biased region" description="Basic residues" evidence="4">
    <location>
        <begin position="314"/>
        <end position="323"/>
    </location>
</feature>
<feature type="region of interest" description="Disordered" evidence="4">
    <location>
        <begin position="1"/>
        <end position="123"/>
    </location>
</feature>
<dbReference type="PROSITE" id="PS50105">
    <property type="entry name" value="SAM_DOMAIN"/>
    <property type="match status" value="2"/>
</dbReference>
<dbReference type="GO" id="GO:0007528">
    <property type="term" value="P:neuromuscular junction development"/>
    <property type="evidence" value="ECO:0007669"/>
    <property type="project" value="TreeGrafter"/>
</dbReference>
<keyword evidence="1" id="KW-0677">Repeat</keyword>
<feature type="compositionally biased region" description="Basic and acidic residues" evidence="4">
    <location>
        <begin position="155"/>
        <end position="165"/>
    </location>
</feature>
<keyword evidence="2 3" id="KW-0175">Coiled coil</keyword>
<dbReference type="FunFam" id="1.10.150.50:FF:000005">
    <property type="entry name" value="Liprin-beta-1 isoform 1"/>
    <property type="match status" value="1"/>
</dbReference>
<feature type="compositionally biased region" description="Low complexity" evidence="4">
    <location>
        <begin position="219"/>
        <end position="233"/>
    </location>
</feature>
<dbReference type="Pfam" id="PF26022">
    <property type="entry name" value="CC_Liprin_beta"/>
    <property type="match status" value="1"/>
</dbReference>
<dbReference type="Pfam" id="PF00536">
    <property type="entry name" value="SAM_1"/>
    <property type="match status" value="2"/>
</dbReference>
<accession>A0A553NXD6</accession>
<dbReference type="InterPro" id="IPR001660">
    <property type="entry name" value="SAM"/>
</dbReference>
<feature type="compositionally biased region" description="Basic and acidic residues" evidence="4">
    <location>
        <begin position="701"/>
        <end position="715"/>
    </location>
</feature>
<dbReference type="SMART" id="SM00454">
    <property type="entry name" value="SAM"/>
    <property type="match status" value="3"/>
</dbReference>
<feature type="compositionally biased region" description="Polar residues" evidence="4">
    <location>
        <begin position="106"/>
        <end position="116"/>
    </location>
</feature>
<name>A0A553NXD6_TIGCA</name>
<dbReference type="SUPFAM" id="SSF47769">
    <property type="entry name" value="SAM/Pointed domain"/>
    <property type="match status" value="3"/>
</dbReference>
<dbReference type="GO" id="GO:0048786">
    <property type="term" value="C:presynaptic active zone"/>
    <property type="evidence" value="ECO:0007669"/>
    <property type="project" value="TreeGrafter"/>
</dbReference>
<feature type="compositionally biased region" description="Basic residues" evidence="4">
    <location>
        <begin position="187"/>
        <end position="196"/>
    </location>
</feature>
<dbReference type="InterPro" id="IPR013761">
    <property type="entry name" value="SAM/pointed_sf"/>
</dbReference>
<dbReference type="InterPro" id="IPR037619">
    <property type="entry name" value="LIPB1/2_SAM_3rd"/>
</dbReference>
<reference evidence="6 7" key="1">
    <citation type="journal article" date="2018" name="Nat. Ecol. Evol.">
        <title>Genomic signatures of mitonuclear coevolution across populations of Tigriopus californicus.</title>
        <authorList>
            <person name="Barreto F.S."/>
            <person name="Watson E.T."/>
            <person name="Lima T.G."/>
            <person name="Willett C.S."/>
            <person name="Edmands S."/>
            <person name="Li W."/>
            <person name="Burton R.S."/>
        </authorList>
    </citation>
    <scope>NUCLEOTIDE SEQUENCE [LARGE SCALE GENOMIC DNA]</scope>
    <source>
        <strain evidence="6 7">San Diego</strain>
    </source>
</reference>
<dbReference type="InterPro" id="IPR029515">
    <property type="entry name" value="Liprin"/>
</dbReference>
<feature type="domain" description="SAM" evidence="5">
    <location>
        <begin position="749"/>
        <end position="813"/>
    </location>
</feature>
<dbReference type="OMA" id="QWKVDTI"/>
<dbReference type="InterPro" id="IPR037618">
    <property type="entry name" value="LIPB1/2_SAM_2nd"/>
</dbReference>
<evidence type="ECO:0000256" key="1">
    <source>
        <dbReference type="ARBA" id="ARBA00022737"/>
    </source>
</evidence>
<gene>
    <name evidence="6" type="ORF">TCAL_05192</name>
</gene>
<dbReference type="PANTHER" id="PTHR12587">
    <property type="entry name" value="LAR INTERACTING PROTEIN LIP -RELATED PROTEIN"/>
    <property type="match status" value="1"/>
</dbReference>
<dbReference type="PANTHER" id="PTHR12587:SF14">
    <property type="entry name" value="AT31531P"/>
    <property type="match status" value="1"/>
</dbReference>
<proteinExistence type="predicted"/>
<feature type="domain" description="SAM" evidence="5">
    <location>
        <begin position="828"/>
        <end position="886"/>
    </location>
</feature>
<sequence length="1043" mass="117212">MSSDIDEEDYSSIDSRDPKMEIKNSEMSSSRDEASGSDSPVGPANYPPPAYVNLTNSNFQFAQRNGMINDDRVNKRDKSRMSRHSRKSRSRERPRGEPQGAPLGSPVNTASLSFTGSIDPERIRERERELEKIHRRSRELMLSPRILDSVNTTIRSREGSTDRMTRKTNSSPSGVALDGWKPAPPSSHHHHHHHHLLQSQVPPPLPPRLHSPISTNGHSSSSSMTRKTNSSPSGVALDGWKPAPPSSHHHHHHHHLLQSQAPPPLPPRLHSPISTNGHSSSSSMRYKSPSPIGNNSQMGMHHAHHGYGDAAHLHPQHHHHQATRRLPPTNPASLRRRVQSPNRRDFKDFSSHPRDFRSPMKSVHNRAYLEEDDDSGADSLGNDLSSCASHNRCGCRHSGGGGPGSSSMALIPYDSGSCCSRSHHGCCSNWSCRSNRSSTNYPVQTVPGLEERLLQLEGDKDSLNLQVALLSDQLESQTDKISDLEKNLDDKKDVLRKTEDVLQREMLTRSSLETKKLELMSEISSLKLKQAAVEKENSELKKKLTKVLHLPEDSSHSHQVVDTIMTLPPSGKAFPLVCPPSSKSNNNNNTLQTFGTMPRRSKRRDDRLITSVPLETHFSPDETDDSWFDKKIHGNHSGSAPSLVQNGANTVPRAARHQSVERTLTQYTSPNSPGNRAPIATKPKGLKKILGRMRRANSGTLHDDKKKDEGTDSLKRGGFRASAGSRFASWMTNTNNVSYPDPNLPFRQWKVDTICSWLDNLGLYMYNAEIRKHIKIGEQLLALSSHDLEAKFGIKSVLHRKKILLALQAKQEPGTIEDLPGRLDHQWVVRWLDDVGLPQYKDAFLEARIDGRVLNLLTVDDLFQLKVTNLLHHLSLKRGIQVLRQNNFEPSCLKRRASPEERDRSSLPIEVSLWTNHRVMEWLRHVDLSEYAPNLRGSGVHGGLLIYEPRFGAELLASLLSIPGSKTLLRRHLSLHFRDLVGRETMQEKRDFDDGPHTQELTPTAKVKPVKRSQFSLRRRKFKTDELDFEDLVCPIEAAEQEK</sequence>